<evidence type="ECO:0000259" key="3">
    <source>
        <dbReference type="Pfam" id="PF19289"/>
    </source>
</evidence>
<evidence type="ECO:0000256" key="1">
    <source>
        <dbReference type="ARBA" id="ARBA00005836"/>
    </source>
</evidence>
<evidence type="ECO:0000313" key="6">
    <source>
        <dbReference type="Proteomes" id="UP000319619"/>
    </source>
</evidence>
<dbReference type="AlphaFoldDB" id="A0A532V107"/>
<dbReference type="GO" id="GO:0006508">
    <property type="term" value="P:proteolysis"/>
    <property type="evidence" value="ECO:0007669"/>
    <property type="project" value="InterPro"/>
</dbReference>
<dbReference type="Proteomes" id="UP000319619">
    <property type="component" value="Unassembled WGS sequence"/>
</dbReference>
<name>A0A532V107_UNCL8</name>
<evidence type="ECO:0000259" key="2">
    <source>
        <dbReference type="Pfam" id="PF01523"/>
    </source>
</evidence>
<feature type="domain" description="Metalloprotease TldD/E N-terminal" evidence="2">
    <location>
        <begin position="22"/>
        <end position="86"/>
    </location>
</feature>
<dbReference type="SUPFAM" id="SSF111283">
    <property type="entry name" value="Putative modulator of DNA gyrase, PmbA/TldD"/>
    <property type="match status" value="1"/>
</dbReference>
<comment type="similarity">
    <text evidence="1">Belongs to the peptidase U62 family.</text>
</comment>
<sequence length="446" mass="48913">MTIQEAAKYTVERAMKSGADQADVYLESGRESTVTVRMGELETLKQATSKGLGLRVFTGNRLGFAYTSDFSKKSLKAFAKRTVEMAEEITSDPHNVLPDSTKKDAYPDLGLYDSKIAEIPIDWKIKTAKKMEETTFAYDKRIVNSSGASVYDGELEAVIANSLGIFHTYKTSSCTLVCSPIAEENGKKESNYWYTSKRFFEDLESAEEVAEKAAFRAIRMLNPTKPKTQVVPVVFDPQMAASFIGIIFYALNGESILKRSSFMVDKLNEKVASGKFTMIDDPLMKRGIGSQPIDDEGVPTNTKTVIDAGKLKYYFYNAYSAHKAGKKPTGNARRGYSSTPSVGAWNLYLKAGEMAPEEIIKSVDNGLYLTRTMGWGVNMVNGDISRGASGLWIENGELTHSIGEATIAGNLLGMLKNVSMVGNDLEFRSSRAAPTIKIDDVTVSGT</sequence>
<dbReference type="Pfam" id="PF01523">
    <property type="entry name" value="PmbA_TldD_1st"/>
    <property type="match status" value="1"/>
</dbReference>
<reference evidence="5 6" key="1">
    <citation type="submission" date="2017-06" db="EMBL/GenBank/DDBJ databases">
        <title>Novel microbial phyla capable of carbon fixation and sulfur reduction in deep-sea sediments.</title>
        <authorList>
            <person name="Huang J."/>
            <person name="Baker B."/>
            <person name="Wang Y."/>
        </authorList>
    </citation>
    <scope>NUCLEOTIDE SEQUENCE [LARGE SCALE GENOMIC DNA]</scope>
    <source>
        <strain evidence="5">B3_LCP</strain>
    </source>
</reference>
<organism evidence="5 6">
    <name type="scientific">candidate division LCP-89 bacterium B3_LCP</name>
    <dbReference type="NCBI Taxonomy" id="2012998"/>
    <lineage>
        <taxon>Bacteria</taxon>
        <taxon>Pseudomonadati</taxon>
        <taxon>Bacteria division LCP-89</taxon>
    </lineage>
</organism>
<dbReference type="Pfam" id="PF19290">
    <property type="entry name" value="PmbA_TldD_2nd"/>
    <property type="match status" value="1"/>
</dbReference>
<gene>
    <name evidence="5" type="ORF">CEE37_07760</name>
</gene>
<dbReference type="GO" id="GO:0008237">
    <property type="term" value="F:metallopeptidase activity"/>
    <property type="evidence" value="ECO:0007669"/>
    <property type="project" value="InterPro"/>
</dbReference>
<dbReference type="InterPro" id="IPR045570">
    <property type="entry name" value="Metalloprtase-TldD/E_cen_dom"/>
</dbReference>
<dbReference type="InterPro" id="IPR035068">
    <property type="entry name" value="TldD/PmbA_N"/>
</dbReference>
<dbReference type="InterPro" id="IPR036059">
    <property type="entry name" value="TldD/PmbA_sf"/>
</dbReference>
<proteinExistence type="inferred from homology"/>
<protein>
    <submittedName>
        <fullName evidence="5">PmbA</fullName>
    </submittedName>
</protein>
<dbReference type="PANTHER" id="PTHR43421:SF1">
    <property type="entry name" value="METALLOPROTEASE PMBA"/>
    <property type="match status" value="1"/>
</dbReference>
<accession>A0A532V107</accession>
<evidence type="ECO:0000259" key="4">
    <source>
        <dbReference type="Pfam" id="PF19290"/>
    </source>
</evidence>
<dbReference type="InterPro" id="IPR002510">
    <property type="entry name" value="Metalloprtase-TldD/E_N"/>
</dbReference>
<dbReference type="InterPro" id="IPR047657">
    <property type="entry name" value="PmbA"/>
</dbReference>
<dbReference type="InterPro" id="IPR045569">
    <property type="entry name" value="Metalloprtase-TldD/E_C"/>
</dbReference>
<dbReference type="EMBL" id="NJBN01000004">
    <property type="protein sequence ID" value="TKJ40848.1"/>
    <property type="molecule type" value="Genomic_DNA"/>
</dbReference>
<feature type="domain" description="Metalloprotease TldD/E central" evidence="4">
    <location>
        <begin position="116"/>
        <end position="221"/>
    </location>
</feature>
<comment type="caution">
    <text evidence="5">The sequence shown here is derived from an EMBL/GenBank/DDBJ whole genome shotgun (WGS) entry which is preliminary data.</text>
</comment>
<dbReference type="Pfam" id="PF19289">
    <property type="entry name" value="PmbA_TldD_3rd"/>
    <property type="match status" value="1"/>
</dbReference>
<dbReference type="Gene3D" id="3.30.2290.10">
    <property type="entry name" value="PmbA/TldD superfamily"/>
    <property type="match status" value="1"/>
</dbReference>
<feature type="domain" description="Metalloprotease TldD/E C-terminal" evidence="3">
    <location>
        <begin position="229"/>
        <end position="445"/>
    </location>
</feature>
<dbReference type="PANTHER" id="PTHR43421">
    <property type="entry name" value="METALLOPROTEASE PMBA"/>
    <property type="match status" value="1"/>
</dbReference>
<evidence type="ECO:0000313" key="5">
    <source>
        <dbReference type="EMBL" id="TKJ40848.1"/>
    </source>
</evidence>
<dbReference type="GO" id="GO:0005829">
    <property type="term" value="C:cytosol"/>
    <property type="evidence" value="ECO:0007669"/>
    <property type="project" value="TreeGrafter"/>
</dbReference>